<name>A0A0C3JAJ7_PISTI</name>
<protein>
    <submittedName>
        <fullName evidence="2">Uncharacterized protein</fullName>
    </submittedName>
</protein>
<accession>A0A0C3JAJ7</accession>
<dbReference type="EMBL" id="KN831964">
    <property type="protein sequence ID" value="KIO06093.1"/>
    <property type="molecule type" value="Genomic_DNA"/>
</dbReference>
<evidence type="ECO:0000313" key="3">
    <source>
        <dbReference type="Proteomes" id="UP000054217"/>
    </source>
</evidence>
<dbReference type="HOGENOM" id="CLU_794673_0_0_1"/>
<keyword evidence="3" id="KW-1185">Reference proteome</keyword>
<gene>
    <name evidence="2" type="ORF">M404DRAFT_493552</name>
</gene>
<feature type="region of interest" description="Disordered" evidence="1">
    <location>
        <begin position="130"/>
        <end position="167"/>
    </location>
</feature>
<evidence type="ECO:0000256" key="1">
    <source>
        <dbReference type="SAM" id="MobiDB-lite"/>
    </source>
</evidence>
<reference evidence="3" key="2">
    <citation type="submission" date="2015-01" db="EMBL/GenBank/DDBJ databases">
        <title>Evolutionary Origins and Diversification of the Mycorrhizal Mutualists.</title>
        <authorList>
            <consortium name="DOE Joint Genome Institute"/>
            <consortium name="Mycorrhizal Genomics Consortium"/>
            <person name="Kohler A."/>
            <person name="Kuo A."/>
            <person name="Nagy L.G."/>
            <person name="Floudas D."/>
            <person name="Copeland A."/>
            <person name="Barry K.W."/>
            <person name="Cichocki N."/>
            <person name="Veneault-Fourrey C."/>
            <person name="LaButti K."/>
            <person name="Lindquist E.A."/>
            <person name="Lipzen A."/>
            <person name="Lundell T."/>
            <person name="Morin E."/>
            <person name="Murat C."/>
            <person name="Riley R."/>
            <person name="Ohm R."/>
            <person name="Sun H."/>
            <person name="Tunlid A."/>
            <person name="Henrissat B."/>
            <person name="Grigoriev I.V."/>
            <person name="Hibbett D.S."/>
            <person name="Martin F."/>
        </authorList>
    </citation>
    <scope>NUCLEOTIDE SEQUENCE [LARGE SCALE GENOMIC DNA]</scope>
    <source>
        <strain evidence="3">Marx 270</strain>
    </source>
</reference>
<reference evidence="2 3" key="1">
    <citation type="submission" date="2014-04" db="EMBL/GenBank/DDBJ databases">
        <authorList>
            <consortium name="DOE Joint Genome Institute"/>
            <person name="Kuo A."/>
            <person name="Kohler A."/>
            <person name="Costa M.D."/>
            <person name="Nagy L.G."/>
            <person name="Floudas D."/>
            <person name="Copeland A."/>
            <person name="Barry K.W."/>
            <person name="Cichocki N."/>
            <person name="Veneault-Fourrey C."/>
            <person name="LaButti K."/>
            <person name="Lindquist E.A."/>
            <person name="Lipzen A."/>
            <person name="Lundell T."/>
            <person name="Morin E."/>
            <person name="Murat C."/>
            <person name="Sun H."/>
            <person name="Tunlid A."/>
            <person name="Henrissat B."/>
            <person name="Grigoriev I.V."/>
            <person name="Hibbett D.S."/>
            <person name="Martin F."/>
            <person name="Nordberg H.P."/>
            <person name="Cantor M.N."/>
            <person name="Hua S.X."/>
        </authorList>
    </citation>
    <scope>NUCLEOTIDE SEQUENCE [LARGE SCALE GENOMIC DNA]</scope>
    <source>
        <strain evidence="2 3">Marx 270</strain>
    </source>
</reference>
<sequence>MAEIYQPFALERLRGSLCSCGAPTIAEHEFCFCSPRCAREDALRALGASESHYRNVFKRACVPPEPSLRRLASSGVLRPDPSIQPEWTTKSKPAKPELRTGNSQPYRNNVAHGTLPTLEQVTEAVLAKNARNGGHLGSDRDRARRGGPGSGQRGDMWQPTAHQEKPRGNLHAIPTQISLYPIPMPQDVQFRPVLREQPLTTGLRDTTNKPAVQYSNKGKAKAHGNTVEFGSQKHSNASMGTQTFGHPVNPSYAPATYSKPPSRLLPQAPPVIRPLPPLPPPNPVILAPAEKRRSQTLRRSASFAGWDIPTGSPHIGGDEALMRAFAQVRAELRAVGDEEFDISDYFRDEEDDY</sequence>
<dbReference type="InParanoid" id="A0A0C3JAJ7"/>
<dbReference type="Proteomes" id="UP000054217">
    <property type="component" value="Unassembled WGS sequence"/>
</dbReference>
<dbReference type="AlphaFoldDB" id="A0A0C3JAJ7"/>
<feature type="region of interest" description="Disordered" evidence="1">
    <location>
        <begin position="72"/>
        <end position="109"/>
    </location>
</feature>
<organism evidence="2 3">
    <name type="scientific">Pisolithus tinctorius Marx 270</name>
    <dbReference type="NCBI Taxonomy" id="870435"/>
    <lineage>
        <taxon>Eukaryota</taxon>
        <taxon>Fungi</taxon>
        <taxon>Dikarya</taxon>
        <taxon>Basidiomycota</taxon>
        <taxon>Agaricomycotina</taxon>
        <taxon>Agaricomycetes</taxon>
        <taxon>Agaricomycetidae</taxon>
        <taxon>Boletales</taxon>
        <taxon>Sclerodermatineae</taxon>
        <taxon>Pisolithaceae</taxon>
        <taxon>Pisolithus</taxon>
    </lineage>
</organism>
<dbReference type="OrthoDB" id="3270792at2759"/>
<evidence type="ECO:0000313" key="2">
    <source>
        <dbReference type="EMBL" id="KIO06093.1"/>
    </source>
</evidence>
<proteinExistence type="predicted"/>